<keyword evidence="2" id="KW-1185">Reference proteome</keyword>
<evidence type="ECO:0000313" key="2">
    <source>
        <dbReference type="Proteomes" id="UP000007015"/>
    </source>
</evidence>
<dbReference type="AlphaFoldDB" id="A2Y6L7"/>
<dbReference type="OMA" id="RACRIYL"/>
<sequence>MSNEVDEPKIMLVGKGSRKSLFSFVPLSKWLQEASNQDTVSRHKDGLLQALPWVESGEHEEKDYLFNPCTGYRMIYWNRHKELLQLQLHPMWKAPISCCEQEGNPFAIDNKNVGLAFSQVIQDHVVVVIFYDWRDYKTCEYYLRCVMFGCGFGYSMHLPGPPLPVNDMPPASLDWVPVLDERLASQDPVADELDIWKWDHGLWTRAYTINLKLWPDFSLATNVVVPLAVDPTDGRVLLNTGRKLGLYNPFNQAIENLYALDQASLMTSKVQRRCPGVRQKCITRCGDVPSKFSSLKLSMAPCDNIASPSSASSRNKELNCVSPKIMPVVTILYEETLAYYPQVGRARGVDLGSVL</sequence>
<gene>
    <name evidence="1" type="ORF">OsI_20659</name>
</gene>
<proteinExistence type="predicted"/>
<organism evidence="1 2">
    <name type="scientific">Oryza sativa subsp. indica</name>
    <name type="common">Rice</name>
    <dbReference type="NCBI Taxonomy" id="39946"/>
    <lineage>
        <taxon>Eukaryota</taxon>
        <taxon>Viridiplantae</taxon>
        <taxon>Streptophyta</taxon>
        <taxon>Embryophyta</taxon>
        <taxon>Tracheophyta</taxon>
        <taxon>Spermatophyta</taxon>
        <taxon>Magnoliopsida</taxon>
        <taxon>Liliopsida</taxon>
        <taxon>Poales</taxon>
        <taxon>Poaceae</taxon>
        <taxon>BOP clade</taxon>
        <taxon>Oryzoideae</taxon>
        <taxon>Oryzeae</taxon>
        <taxon>Oryzinae</taxon>
        <taxon>Oryza</taxon>
        <taxon>Oryza sativa</taxon>
    </lineage>
</organism>
<dbReference type="EMBL" id="CM000130">
    <property type="protein sequence ID" value="EAY98727.1"/>
    <property type="molecule type" value="Genomic_DNA"/>
</dbReference>
<dbReference type="Gramene" id="BGIOSGA020208-TA">
    <property type="protein sequence ID" value="BGIOSGA020208-PA"/>
    <property type="gene ID" value="BGIOSGA020208"/>
</dbReference>
<accession>A2Y6L7</accession>
<dbReference type="STRING" id="39946.A2Y6L7"/>
<reference evidence="1 2" key="1">
    <citation type="journal article" date="2005" name="PLoS Biol.">
        <title>The genomes of Oryza sativa: a history of duplications.</title>
        <authorList>
            <person name="Yu J."/>
            <person name="Wang J."/>
            <person name="Lin W."/>
            <person name="Li S."/>
            <person name="Li H."/>
            <person name="Zhou J."/>
            <person name="Ni P."/>
            <person name="Dong W."/>
            <person name="Hu S."/>
            <person name="Zeng C."/>
            <person name="Zhang J."/>
            <person name="Zhang Y."/>
            <person name="Li R."/>
            <person name="Xu Z."/>
            <person name="Li S."/>
            <person name="Li X."/>
            <person name="Zheng H."/>
            <person name="Cong L."/>
            <person name="Lin L."/>
            <person name="Yin J."/>
            <person name="Geng J."/>
            <person name="Li G."/>
            <person name="Shi J."/>
            <person name="Liu J."/>
            <person name="Lv H."/>
            <person name="Li J."/>
            <person name="Wang J."/>
            <person name="Deng Y."/>
            <person name="Ran L."/>
            <person name="Shi X."/>
            <person name="Wang X."/>
            <person name="Wu Q."/>
            <person name="Li C."/>
            <person name="Ren X."/>
            <person name="Wang J."/>
            <person name="Wang X."/>
            <person name="Li D."/>
            <person name="Liu D."/>
            <person name="Zhang X."/>
            <person name="Ji Z."/>
            <person name="Zhao W."/>
            <person name="Sun Y."/>
            <person name="Zhang Z."/>
            <person name="Bao J."/>
            <person name="Han Y."/>
            <person name="Dong L."/>
            <person name="Ji J."/>
            <person name="Chen P."/>
            <person name="Wu S."/>
            <person name="Liu J."/>
            <person name="Xiao Y."/>
            <person name="Bu D."/>
            <person name="Tan J."/>
            <person name="Yang L."/>
            <person name="Ye C."/>
            <person name="Zhang J."/>
            <person name="Xu J."/>
            <person name="Zhou Y."/>
            <person name="Yu Y."/>
            <person name="Zhang B."/>
            <person name="Zhuang S."/>
            <person name="Wei H."/>
            <person name="Liu B."/>
            <person name="Lei M."/>
            <person name="Yu H."/>
            <person name="Li Y."/>
            <person name="Xu H."/>
            <person name="Wei S."/>
            <person name="He X."/>
            <person name="Fang L."/>
            <person name="Zhang Z."/>
            <person name="Zhang Y."/>
            <person name="Huang X."/>
            <person name="Su Z."/>
            <person name="Tong W."/>
            <person name="Li J."/>
            <person name="Tong Z."/>
            <person name="Li S."/>
            <person name="Ye J."/>
            <person name="Wang L."/>
            <person name="Fang L."/>
            <person name="Lei T."/>
            <person name="Chen C."/>
            <person name="Chen H."/>
            <person name="Xu Z."/>
            <person name="Li H."/>
            <person name="Huang H."/>
            <person name="Zhang F."/>
            <person name="Xu H."/>
            <person name="Li N."/>
            <person name="Zhao C."/>
            <person name="Li S."/>
            <person name="Dong L."/>
            <person name="Huang Y."/>
            <person name="Li L."/>
            <person name="Xi Y."/>
            <person name="Qi Q."/>
            <person name="Li W."/>
            <person name="Zhang B."/>
            <person name="Hu W."/>
            <person name="Zhang Y."/>
            <person name="Tian X."/>
            <person name="Jiao Y."/>
            <person name="Liang X."/>
            <person name="Jin J."/>
            <person name="Gao L."/>
            <person name="Zheng W."/>
            <person name="Hao B."/>
            <person name="Liu S."/>
            <person name="Wang W."/>
            <person name="Yuan L."/>
            <person name="Cao M."/>
            <person name="McDermott J."/>
            <person name="Samudrala R."/>
            <person name="Wang J."/>
            <person name="Wong G.K."/>
            <person name="Yang H."/>
        </authorList>
    </citation>
    <scope>NUCLEOTIDE SEQUENCE [LARGE SCALE GENOMIC DNA]</scope>
    <source>
        <strain evidence="2">cv. 93-11</strain>
    </source>
</reference>
<name>A2Y6L7_ORYSI</name>
<dbReference type="HOGENOM" id="CLU_066974_0_0_1"/>
<protein>
    <submittedName>
        <fullName evidence="1">Uncharacterized protein</fullName>
    </submittedName>
</protein>
<evidence type="ECO:0000313" key="1">
    <source>
        <dbReference type="EMBL" id="EAY98727.1"/>
    </source>
</evidence>
<dbReference type="Proteomes" id="UP000007015">
    <property type="component" value="Chromosome 5"/>
</dbReference>